<protein>
    <submittedName>
        <fullName evidence="1">Uncharacterized protein</fullName>
    </submittedName>
</protein>
<gene>
    <name evidence="1" type="primary">Necator_chrIV.g16483</name>
    <name evidence="1" type="ORF">RB195_003186</name>
</gene>
<dbReference type="Proteomes" id="UP001303046">
    <property type="component" value="Unassembled WGS sequence"/>
</dbReference>
<comment type="caution">
    <text evidence="1">The sequence shown here is derived from an EMBL/GenBank/DDBJ whole genome shotgun (WGS) entry which is preliminary data.</text>
</comment>
<organism evidence="1 2">
    <name type="scientific">Necator americanus</name>
    <name type="common">Human hookworm</name>
    <dbReference type="NCBI Taxonomy" id="51031"/>
    <lineage>
        <taxon>Eukaryota</taxon>
        <taxon>Metazoa</taxon>
        <taxon>Ecdysozoa</taxon>
        <taxon>Nematoda</taxon>
        <taxon>Chromadorea</taxon>
        <taxon>Rhabditida</taxon>
        <taxon>Rhabditina</taxon>
        <taxon>Rhabditomorpha</taxon>
        <taxon>Strongyloidea</taxon>
        <taxon>Ancylostomatidae</taxon>
        <taxon>Bunostominae</taxon>
        <taxon>Necator</taxon>
    </lineage>
</organism>
<reference evidence="1 2" key="1">
    <citation type="submission" date="2023-08" db="EMBL/GenBank/DDBJ databases">
        <title>A Necator americanus chromosomal reference genome.</title>
        <authorList>
            <person name="Ilik V."/>
            <person name="Petrzelkova K.J."/>
            <person name="Pardy F."/>
            <person name="Fuh T."/>
            <person name="Niatou-Singa F.S."/>
            <person name="Gouil Q."/>
            <person name="Baker L."/>
            <person name="Ritchie M.E."/>
            <person name="Jex A.R."/>
            <person name="Gazzola D."/>
            <person name="Li H."/>
            <person name="Toshio Fujiwara R."/>
            <person name="Zhan B."/>
            <person name="Aroian R.V."/>
            <person name="Pafco B."/>
            <person name="Schwarz E.M."/>
        </authorList>
    </citation>
    <scope>NUCLEOTIDE SEQUENCE [LARGE SCALE GENOMIC DNA]</scope>
    <source>
        <strain evidence="1 2">Aroian</strain>
        <tissue evidence="1">Whole animal</tissue>
    </source>
</reference>
<name>A0ABR1DQ62_NECAM</name>
<sequence length="67" mass="7370">MRSGLLCIQLLNKAFVVAPIVREDELRVYSSDVAPIGMYGSKTWPVPSTVMGEIDGTDSKLPRLTFV</sequence>
<accession>A0ABR1DQ62</accession>
<evidence type="ECO:0000313" key="2">
    <source>
        <dbReference type="Proteomes" id="UP001303046"/>
    </source>
</evidence>
<keyword evidence="2" id="KW-1185">Reference proteome</keyword>
<dbReference type="EMBL" id="JAVFWL010000004">
    <property type="protein sequence ID" value="KAK6751616.1"/>
    <property type="molecule type" value="Genomic_DNA"/>
</dbReference>
<evidence type="ECO:0000313" key="1">
    <source>
        <dbReference type="EMBL" id="KAK6751616.1"/>
    </source>
</evidence>
<proteinExistence type="predicted"/>